<organism evidence="3 4">
    <name type="scientific">Armadillidium nasatum</name>
    <dbReference type="NCBI Taxonomy" id="96803"/>
    <lineage>
        <taxon>Eukaryota</taxon>
        <taxon>Metazoa</taxon>
        <taxon>Ecdysozoa</taxon>
        <taxon>Arthropoda</taxon>
        <taxon>Crustacea</taxon>
        <taxon>Multicrustacea</taxon>
        <taxon>Malacostraca</taxon>
        <taxon>Eumalacostraca</taxon>
        <taxon>Peracarida</taxon>
        <taxon>Isopoda</taxon>
        <taxon>Oniscidea</taxon>
        <taxon>Crinocheta</taxon>
        <taxon>Armadillidiidae</taxon>
        <taxon>Armadillidium</taxon>
    </lineage>
</organism>
<dbReference type="GO" id="GO:0017056">
    <property type="term" value="F:structural constituent of nuclear pore"/>
    <property type="evidence" value="ECO:0007669"/>
    <property type="project" value="TreeGrafter"/>
</dbReference>
<dbReference type="EMBL" id="SEYY01000826">
    <property type="protein sequence ID" value="KAB7506415.1"/>
    <property type="molecule type" value="Genomic_DNA"/>
</dbReference>
<comment type="caution">
    <text evidence="3">The sequence shown here is derived from an EMBL/GenBank/DDBJ whole genome shotgun (WGS) entry which is preliminary data.</text>
</comment>
<dbReference type="InterPro" id="IPR012929">
    <property type="entry name" value="Nucleoprot-TPR/MLP1-2_dom"/>
</dbReference>
<feature type="coiled-coil region" evidence="1">
    <location>
        <begin position="318"/>
        <end position="391"/>
    </location>
</feature>
<dbReference type="OrthoDB" id="343070at2759"/>
<dbReference type="GO" id="GO:0034399">
    <property type="term" value="C:nuclear periphery"/>
    <property type="evidence" value="ECO:0007669"/>
    <property type="project" value="UniProtKB-ARBA"/>
</dbReference>
<accession>A0A5N5TJS3</accession>
<reference evidence="3 4" key="1">
    <citation type="journal article" date="2019" name="PLoS Biol.">
        <title>Sex chromosomes control vertical transmission of feminizing Wolbachia symbionts in an isopod.</title>
        <authorList>
            <person name="Becking T."/>
            <person name="Chebbi M.A."/>
            <person name="Giraud I."/>
            <person name="Moumen B."/>
            <person name="Laverre T."/>
            <person name="Caubet Y."/>
            <person name="Peccoud J."/>
            <person name="Gilbert C."/>
            <person name="Cordaux R."/>
        </authorList>
    </citation>
    <scope>NUCLEOTIDE SEQUENCE [LARGE SCALE GENOMIC DNA]</scope>
    <source>
        <strain evidence="3">ANa2</strain>
        <tissue evidence="3">Whole body excluding digestive tract and cuticle</tissue>
    </source>
</reference>
<evidence type="ECO:0000259" key="2">
    <source>
        <dbReference type="Pfam" id="PF07926"/>
    </source>
</evidence>
<dbReference type="Pfam" id="PF07926">
    <property type="entry name" value="TPR_MLP1_2"/>
    <property type="match status" value="1"/>
</dbReference>
<dbReference type="GO" id="GO:0006406">
    <property type="term" value="P:mRNA export from nucleus"/>
    <property type="evidence" value="ECO:0007669"/>
    <property type="project" value="TreeGrafter"/>
</dbReference>
<dbReference type="Proteomes" id="UP000326759">
    <property type="component" value="Unassembled WGS sequence"/>
</dbReference>
<dbReference type="GO" id="GO:1901673">
    <property type="term" value="P:regulation of mitotic spindle assembly"/>
    <property type="evidence" value="ECO:0007669"/>
    <property type="project" value="TreeGrafter"/>
</dbReference>
<feature type="coiled-coil region" evidence="1">
    <location>
        <begin position="440"/>
        <end position="529"/>
    </location>
</feature>
<feature type="coiled-coil region" evidence="1">
    <location>
        <begin position="55"/>
        <end position="102"/>
    </location>
</feature>
<sequence>MTSNLREEKNLLKESEARLMAERDNLHHSQYSMSLLMNNMESIKNNLDKNDSETRMRYENKISDLTEQCSRLKTKIESNIDIKEAQNKISTLDEQLRVSKSEANATKKALGEMEKKYNDLLVQEKAKSVVVSPILSRIRSPMQTSPATTPKSTSMVSQTVREMQVQLEEEKAKTSSLQTSLNQAQTNIVNLKDLVEKQELQIKEFSETSEAAQNEIESLRKSLEKSENKLKEVEEMLKNADESEKALKELMDKRLMDLTKDLEERENELEETQKKLEDSKKIEEKACLEQQEQSRIALETQTKYEREVMYHAADLEALKTLKSKLANYNSEIEEVVHAKIKVEEELKEIKAAQEARIEKLENMNKEYSTRIEGLEEQNKKLLDEFTQLSDKMSSVQMKLSSGGAEGVNSSFSEDEARSSEQLLEIIKYLRKEKEIAYGKVDVTRAEVVRLECQVKLVEDQVKQLNKHLAEEREKNQASIESTGKYAEMMRKVHTLDALADSNRLLREEKENLKISLDAVNAKISSLQSQIEPLQGRIHEKEKMLDKIIAEKKSLED</sequence>
<dbReference type="PANTHER" id="PTHR18898:SF2">
    <property type="entry name" value="NUCLEOPROTEIN TPR"/>
    <property type="match status" value="1"/>
</dbReference>
<evidence type="ECO:0000313" key="3">
    <source>
        <dbReference type="EMBL" id="KAB7506415.1"/>
    </source>
</evidence>
<evidence type="ECO:0000256" key="1">
    <source>
        <dbReference type="SAM" id="Coils"/>
    </source>
</evidence>
<dbReference type="GO" id="GO:0005643">
    <property type="term" value="C:nuclear pore"/>
    <property type="evidence" value="ECO:0007669"/>
    <property type="project" value="TreeGrafter"/>
</dbReference>
<keyword evidence="4" id="KW-1185">Reference proteome</keyword>
<evidence type="ECO:0000313" key="4">
    <source>
        <dbReference type="Proteomes" id="UP000326759"/>
    </source>
</evidence>
<dbReference type="GO" id="GO:0006606">
    <property type="term" value="P:protein import into nucleus"/>
    <property type="evidence" value="ECO:0007669"/>
    <property type="project" value="InterPro"/>
</dbReference>
<name>A0A5N5TJS3_9CRUS</name>
<proteinExistence type="predicted"/>
<feature type="coiled-coil region" evidence="1">
    <location>
        <begin position="167"/>
        <end position="286"/>
    </location>
</feature>
<feature type="domain" description="Nucleoprotein TPR/MLP1-2" evidence="2">
    <location>
        <begin position="262"/>
        <end position="386"/>
    </location>
</feature>
<gene>
    <name evidence="3" type="primary">TPR</name>
    <name evidence="3" type="ORF">Anas_04791</name>
</gene>
<dbReference type="AlphaFoldDB" id="A0A5N5TJS3"/>
<keyword evidence="1" id="KW-0175">Coiled coil</keyword>
<protein>
    <submittedName>
        <fullName evidence="3">Nucleoprotein TPR</fullName>
    </submittedName>
</protein>
<dbReference type="PANTHER" id="PTHR18898">
    <property type="entry name" value="NUCLEOPROTEIN TPR-RELATED"/>
    <property type="match status" value="1"/>
</dbReference>